<dbReference type="PROSITE" id="PS50190">
    <property type="entry name" value="SEC7"/>
    <property type="match status" value="1"/>
</dbReference>
<evidence type="ECO:0000259" key="4">
    <source>
        <dbReference type="PROSITE" id="PS50190"/>
    </source>
</evidence>
<reference evidence="5 6" key="1">
    <citation type="submission" date="2013-07" db="EMBL/GenBank/DDBJ databases">
        <authorList>
            <person name="Stoco P.H."/>
            <person name="Wagner G."/>
            <person name="Gerber A."/>
            <person name="Zaha A."/>
            <person name="Thompson C."/>
            <person name="Bartholomeu D.C."/>
            <person name="Luckemeyer D.D."/>
            <person name="Bahia D."/>
            <person name="Loreto E."/>
            <person name="Prestes E.B."/>
            <person name="Lima F.M."/>
            <person name="Rodrigues-Luiz G."/>
            <person name="Vallejo G.A."/>
            <person name="Filho J.F."/>
            <person name="Monteiro K.M."/>
            <person name="Tyler K.M."/>
            <person name="de Almeida L.G."/>
            <person name="Ortiz M.F."/>
            <person name="Siervo M.A."/>
            <person name="de Moraes M.H."/>
            <person name="Cunha O.L."/>
            <person name="Mendonca-Neto R."/>
            <person name="Silva R."/>
            <person name="Teixeira S.M."/>
            <person name="Murta S.M."/>
            <person name="Sincero T.C."/>
            <person name="Mendes T.A."/>
            <person name="Urmenyi T.P."/>
            <person name="Silva V.G."/>
            <person name="da Rocha W.D."/>
            <person name="Andersson B."/>
            <person name="Romanha A.J."/>
            <person name="Steindel M."/>
            <person name="de Vasconcelos A.T."/>
            <person name="Grisard E.C."/>
        </authorList>
    </citation>
    <scope>NUCLEOTIDE SEQUENCE [LARGE SCALE GENOMIC DNA]</scope>
    <source>
        <strain evidence="5 6">SC58</strain>
    </source>
</reference>
<dbReference type="InterPro" id="IPR023394">
    <property type="entry name" value="Sec7_C_sf"/>
</dbReference>
<dbReference type="Proteomes" id="UP000031737">
    <property type="component" value="Unassembled WGS sequence"/>
</dbReference>
<dbReference type="InterPro" id="IPR015403">
    <property type="entry name" value="Mon2/Sec7/BIG1-like_HDS"/>
</dbReference>
<evidence type="ECO:0000313" key="5">
    <source>
        <dbReference type="EMBL" id="ESL10499.1"/>
    </source>
</evidence>
<keyword evidence="6" id="KW-1185">Reference proteome</keyword>
<dbReference type="OrthoDB" id="430364at2759"/>
<dbReference type="SMART" id="SM00222">
    <property type="entry name" value="Sec7"/>
    <property type="match status" value="1"/>
</dbReference>
<dbReference type="Pfam" id="PF01369">
    <property type="entry name" value="Sec7"/>
    <property type="match status" value="1"/>
</dbReference>
<dbReference type="SUPFAM" id="SSF48371">
    <property type="entry name" value="ARM repeat"/>
    <property type="match status" value="1"/>
</dbReference>
<dbReference type="PANTHER" id="PTHR10663">
    <property type="entry name" value="GUANYL-NUCLEOTIDE EXCHANGE FACTOR"/>
    <property type="match status" value="1"/>
</dbReference>
<evidence type="ECO:0000313" key="6">
    <source>
        <dbReference type="Proteomes" id="UP000031737"/>
    </source>
</evidence>
<dbReference type="Pfam" id="PF09324">
    <property type="entry name" value="Sec7-like_HDS"/>
    <property type="match status" value="1"/>
</dbReference>
<evidence type="ECO:0000256" key="1">
    <source>
        <dbReference type="ARBA" id="ARBA00004496"/>
    </source>
</evidence>
<dbReference type="SUPFAM" id="SSF48425">
    <property type="entry name" value="Sec7 domain"/>
    <property type="match status" value="1"/>
</dbReference>
<feature type="region of interest" description="Disordered" evidence="3">
    <location>
        <begin position="46"/>
        <end position="69"/>
    </location>
</feature>
<dbReference type="InterPro" id="IPR016024">
    <property type="entry name" value="ARM-type_fold"/>
</dbReference>
<evidence type="ECO:0000256" key="2">
    <source>
        <dbReference type="ARBA" id="ARBA00022490"/>
    </source>
</evidence>
<feature type="domain" description="SEC7" evidence="4">
    <location>
        <begin position="641"/>
        <end position="828"/>
    </location>
</feature>
<dbReference type="Gene3D" id="1.10.1000.11">
    <property type="entry name" value="Arf Nucleotide-binding Site Opener,domain 2"/>
    <property type="match status" value="1"/>
</dbReference>
<dbReference type="VEuPathDB" id="TriTrypDB:TRSC58_01768"/>
<keyword evidence="2" id="KW-0963">Cytoplasm</keyword>
<dbReference type="Pfam" id="PF12783">
    <property type="entry name" value="Sec7-like_HUS"/>
    <property type="match status" value="1"/>
</dbReference>
<dbReference type="GO" id="GO:0005085">
    <property type="term" value="F:guanyl-nucleotide exchange factor activity"/>
    <property type="evidence" value="ECO:0007669"/>
    <property type="project" value="InterPro"/>
</dbReference>
<name>A0A061J6L0_TRYRA</name>
<gene>
    <name evidence="5" type="ORF">TRSC58_01768</name>
</gene>
<dbReference type="PANTHER" id="PTHR10663:SF375">
    <property type="entry name" value="LD29171P"/>
    <property type="match status" value="1"/>
</dbReference>
<proteinExistence type="predicted"/>
<dbReference type="GO" id="GO:0005737">
    <property type="term" value="C:cytoplasm"/>
    <property type="evidence" value="ECO:0007669"/>
    <property type="project" value="UniProtKB-SubCell"/>
</dbReference>
<organism evidence="5 6">
    <name type="scientific">Trypanosoma rangeli SC58</name>
    <dbReference type="NCBI Taxonomy" id="429131"/>
    <lineage>
        <taxon>Eukaryota</taxon>
        <taxon>Discoba</taxon>
        <taxon>Euglenozoa</taxon>
        <taxon>Kinetoplastea</taxon>
        <taxon>Metakinetoplastina</taxon>
        <taxon>Trypanosomatida</taxon>
        <taxon>Trypanosomatidae</taxon>
        <taxon>Trypanosoma</taxon>
        <taxon>Herpetosoma</taxon>
    </lineage>
</organism>
<evidence type="ECO:0000256" key="3">
    <source>
        <dbReference type="SAM" id="MobiDB-lite"/>
    </source>
</evidence>
<protein>
    <recommendedName>
        <fullName evidence="4">SEC7 domain-containing protein</fullName>
    </recommendedName>
</protein>
<dbReference type="FunFam" id="1.10.1000.11:FF:000002">
    <property type="entry name" value="Cytohesin 1"/>
    <property type="match status" value="1"/>
</dbReference>
<dbReference type="InterPro" id="IPR000904">
    <property type="entry name" value="Sec7_dom"/>
</dbReference>
<sequence>MSWRYEEVTVACGKALNEERNGRKRFLLDVIARDLAELGSIVREKPSQKVHETNGEASPRTDDNKHGSEDSLISRVGFVTQLVLVENCGTRFSSKGLITLLEFAAVLLNSGLIPTSLVSIHPEISIPESASGRAGVFFSKLLGGGACATWRSAQNASVENPTAEIEIKNEAVNVFTAVVEGVLVIARYIQGKDVNDQLLFTLVRALQASAVPSSGRTSLFEKPRDDYNNYFLAVRGCVLLKVFEELFGVVKRNNVIYPLVEEAKSALNCIAKTLSKAIEYESTEVSNGEGAIYTTAGGGCQADAARILEYCCSLTRSSDSPSCSPRNQGTTVGLIAVPNDISIMLLTALGIILHLTVNGGPTFRNSKAILSAVKFAVIPCTLTTALLKDLDAFRLSVNILLTCTMTFGHLMVNETETIFRHLFFRVLESKTSSLTQKSIVVEAFRRYIEEPQNLIALFLNYDCNTSSQSVYEQMIGYLAALSVPFGMKRNDMTDCNETVSGRIVLDFSVPEPLQRNALTTLLLVVYSNLQWIERFECDQNISISHTSTFNGQSGMPELPKSLDKRLEHRGEIVVSASVEKGNDPFVHALRVKDAFRKFTYLMNDVKDFKAAIEFLTKEPFLLPSVGAELREDETQCSKYMKGGELALRSGILKHSETTSNIPTKTCENLEERLVSEAESIALFLKEKEDYIDKLVLGEYFAKSFRDRQSRMIFVKWIEQHSFAAMTLDAALRLFLGGFKLLGEAEVVDKTMELFAAQYCRENPTAFHSANTAFILSFSICMLNTDAHSPHVKNKMTLEEFTRNNKGIDEGNDVDSDLLKGIYARIVGNEIKLRPSKFVSSGKNTGTILGKTSLSSTRISSGLLESIPILKHFAPTARRITDTVMIPLDAAGNVLFNTLRRKQEEIYQTELRIALKDVMEALDTANALKSSFVEATRIENAIPMWGITVDYVVRCLLCAFENFFSTAESAVLPAGVQGLNDSTQRYMDASDNREYFDLLLRGVVNTIRVCCDFGNISHAEDLIERLFSLTQLSSVVVLSQRPIPCVSISNGISKPRIELLATLLNLFLVNGASLTTRGWCVAYTGISLLDLISNGLEGIWRRQCQRPLLGEVDKPPPDTWFKNLEDVPPSFDKGSIRKRVTILEALRCFSSFDTWLERLFDATRYPSQTQAFMSNALVSVCEKELRSSRTFALTKLLDFLTVCASFSSRMQWRDLWINANKVFIVAGTMAFDIASSALGGLRIIALSYLMREELLNYSFQKEVLMPFESILMGNQDVHIRQKVIEVISELVDFRTSRLASGWSVVFSILSHCAVIPEVVKSAWELSERVITLHVALMKDCFRDLVFCLTSFACNNVDEEVALLGVSYLRACGHWLQFGLEPPPEDVRDASAVSEWSGRFKDADSEANAAQFNVGLPRVTLSTISITSHQMLEKPISHTVKTNYHLWMSLMEGMTPIILVHPSVRVRAHVICSLWALIEQYAVAFATNIQESLFTGILRPVLFNLLMHAPVDRETVIDPVDYKLLALLTLKSMFLACRHHPHLLHLACKTFLTFCTTAFSLEHVQAGLIDVILRICVDLDPRGFVTRLNSSEITFELWVRRLIHELLQVGHIDVIHFKRTSGWNELHHSIAATTLGINFDSNIGEKAHTRVIDTILTALIDGVAVQLSATMHRCSSHEEYLLCFRAMRRVYLVIALFSSADSTGKVFPRLLAGVSSSSFSTIPEQQLIIPYICVLIEFVFVLRSAPPILEEIQALQEAINVISQTIRESRAFCIRSQSEYISALENEKAKDGMPGVLKKQRGRSFIDIFRSGRSPLSCRPQHVSHTVPDRVLNEWRYLTHTLGLRYAFTFDGVTANCTTADCLHDLMLLFPSELEEQLVEPFICSCWEELDVGMPLIGVSTISQALIILERKRSLPHA</sequence>
<dbReference type="InterPro" id="IPR032691">
    <property type="entry name" value="Mon2/Sec7/BIG1-like_HUS"/>
</dbReference>
<dbReference type="EMBL" id="AUPL01001768">
    <property type="protein sequence ID" value="ESL10499.1"/>
    <property type="molecule type" value="Genomic_DNA"/>
</dbReference>
<comment type="subcellular location">
    <subcellularLocation>
        <location evidence="1">Cytoplasm</location>
    </subcellularLocation>
</comment>
<accession>A0A061J6L0</accession>
<dbReference type="InterPro" id="IPR035999">
    <property type="entry name" value="Sec7_dom_sf"/>
</dbReference>
<comment type="caution">
    <text evidence="5">The sequence shown here is derived from an EMBL/GenBank/DDBJ whole genome shotgun (WGS) entry which is preliminary data.</text>
</comment>
<dbReference type="CDD" id="cd00171">
    <property type="entry name" value="Sec7"/>
    <property type="match status" value="1"/>
</dbReference>
<dbReference type="GO" id="GO:0032012">
    <property type="term" value="P:regulation of ARF protein signal transduction"/>
    <property type="evidence" value="ECO:0007669"/>
    <property type="project" value="InterPro"/>
</dbReference>